<evidence type="ECO:0000313" key="2">
    <source>
        <dbReference type="EMBL" id="OGG04244.1"/>
    </source>
</evidence>
<proteinExistence type="predicted"/>
<protein>
    <submittedName>
        <fullName evidence="2">Uncharacterized protein</fullName>
    </submittedName>
</protein>
<gene>
    <name evidence="2" type="ORF">A2Z33_03790</name>
</gene>
<dbReference type="AlphaFoldDB" id="A0A1F5YVX4"/>
<evidence type="ECO:0000256" key="1">
    <source>
        <dbReference type="SAM" id="MobiDB-lite"/>
    </source>
</evidence>
<evidence type="ECO:0000313" key="3">
    <source>
        <dbReference type="Proteomes" id="UP000178448"/>
    </source>
</evidence>
<accession>A0A1F5YVX4</accession>
<dbReference type="Proteomes" id="UP000178448">
    <property type="component" value="Unassembled WGS sequence"/>
</dbReference>
<sequence length="293" mass="32420">MGPEAKQVAGCPPQVYEACQEARQENRVVCYHGTTLYTFLLPEILDAIRGGGYGNRARGIMSFNEAVRRGIDRYIFTRPAYANNANVPKTGGALWVALQSHNSSDGEAYLAAVEKIQNKLADHGGWDPEYGRFRIRQETRELETGHTGRAAGNRAQNGLQEISYEKQRIAAWKGIEEAVGPEWADLIQAALTTPVVMEFMVADLTRDTYRTNATWPSVGARMRNEFLSFNRVQRVYTPDYTHPELVQALESALPNGEVVIANDPNQNSGAIPVGSDSVFAPNPHSQPDRISVE</sequence>
<feature type="region of interest" description="Disordered" evidence="1">
    <location>
        <begin position="263"/>
        <end position="293"/>
    </location>
</feature>
<organism evidence="2 3">
    <name type="scientific">Candidatus Gottesmanbacteria bacterium RBG_16_52_11</name>
    <dbReference type="NCBI Taxonomy" id="1798374"/>
    <lineage>
        <taxon>Bacteria</taxon>
        <taxon>Candidatus Gottesmaniibacteriota</taxon>
    </lineage>
</organism>
<comment type="caution">
    <text evidence="2">The sequence shown here is derived from an EMBL/GenBank/DDBJ whole genome shotgun (WGS) entry which is preliminary data.</text>
</comment>
<name>A0A1F5YVX4_9BACT</name>
<dbReference type="EMBL" id="MFJD01000004">
    <property type="protein sequence ID" value="OGG04244.1"/>
    <property type="molecule type" value="Genomic_DNA"/>
</dbReference>
<reference evidence="2 3" key="1">
    <citation type="journal article" date="2016" name="Nat. Commun.">
        <title>Thousands of microbial genomes shed light on interconnected biogeochemical processes in an aquifer system.</title>
        <authorList>
            <person name="Anantharaman K."/>
            <person name="Brown C.T."/>
            <person name="Hug L.A."/>
            <person name="Sharon I."/>
            <person name="Castelle C.J."/>
            <person name="Probst A.J."/>
            <person name="Thomas B.C."/>
            <person name="Singh A."/>
            <person name="Wilkins M.J."/>
            <person name="Karaoz U."/>
            <person name="Brodie E.L."/>
            <person name="Williams K.H."/>
            <person name="Hubbard S.S."/>
            <person name="Banfield J.F."/>
        </authorList>
    </citation>
    <scope>NUCLEOTIDE SEQUENCE [LARGE SCALE GENOMIC DNA]</scope>
</reference>